<reference evidence="4" key="1">
    <citation type="submission" date="2020-02" db="EMBL/GenBank/DDBJ databases">
        <authorList>
            <person name="Meier V. D."/>
        </authorList>
    </citation>
    <scope>NUCLEOTIDE SEQUENCE</scope>
    <source>
        <strain evidence="4">AVDCRST_MAG59</strain>
    </source>
</reference>
<feature type="modified residue" description="4-aspartylphosphate" evidence="2">
    <location>
        <position position="54"/>
    </location>
</feature>
<keyword evidence="1 2" id="KW-0597">Phosphoprotein</keyword>
<accession>A0A6J4UKF3</accession>
<dbReference type="InterPro" id="IPR001789">
    <property type="entry name" value="Sig_transdc_resp-reg_receiver"/>
</dbReference>
<dbReference type="InterPro" id="IPR050595">
    <property type="entry name" value="Bact_response_regulator"/>
</dbReference>
<name>A0A6J4UKF3_9BACT</name>
<proteinExistence type="predicted"/>
<organism evidence="4">
    <name type="scientific">uncultured Thermomicrobiales bacterium</name>
    <dbReference type="NCBI Taxonomy" id="1645740"/>
    <lineage>
        <taxon>Bacteria</taxon>
        <taxon>Pseudomonadati</taxon>
        <taxon>Thermomicrobiota</taxon>
        <taxon>Thermomicrobia</taxon>
        <taxon>Thermomicrobiales</taxon>
        <taxon>environmental samples</taxon>
    </lineage>
</organism>
<feature type="domain" description="Response regulatory" evidence="3">
    <location>
        <begin position="5"/>
        <end position="113"/>
    </location>
</feature>
<protein>
    <recommendedName>
        <fullName evidence="3">Response regulatory domain-containing protein</fullName>
    </recommendedName>
</protein>
<evidence type="ECO:0000313" key="4">
    <source>
        <dbReference type="EMBL" id="CAA9549821.1"/>
    </source>
</evidence>
<dbReference type="EMBL" id="CADCWF010000102">
    <property type="protein sequence ID" value="CAA9549821.1"/>
    <property type="molecule type" value="Genomic_DNA"/>
</dbReference>
<dbReference type="Gene3D" id="3.40.50.2300">
    <property type="match status" value="1"/>
</dbReference>
<dbReference type="PANTHER" id="PTHR44591">
    <property type="entry name" value="STRESS RESPONSE REGULATOR PROTEIN 1"/>
    <property type="match status" value="1"/>
</dbReference>
<dbReference type="PROSITE" id="PS50110">
    <property type="entry name" value="RESPONSE_REGULATORY"/>
    <property type="match status" value="1"/>
</dbReference>
<dbReference type="Pfam" id="PF00072">
    <property type="entry name" value="Response_reg"/>
    <property type="match status" value="1"/>
</dbReference>
<evidence type="ECO:0000256" key="1">
    <source>
        <dbReference type="ARBA" id="ARBA00022553"/>
    </source>
</evidence>
<dbReference type="PANTHER" id="PTHR44591:SF3">
    <property type="entry name" value="RESPONSE REGULATORY DOMAIN-CONTAINING PROTEIN"/>
    <property type="match status" value="1"/>
</dbReference>
<dbReference type="InterPro" id="IPR011006">
    <property type="entry name" value="CheY-like_superfamily"/>
</dbReference>
<dbReference type="SMART" id="SM00448">
    <property type="entry name" value="REC"/>
    <property type="match status" value="1"/>
</dbReference>
<evidence type="ECO:0000259" key="3">
    <source>
        <dbReference type="PROSITE" id="PS50110"/>
    </source>
</evidence>
<evidence type="ECO:0000256" key="2">
    <source>
        <dbReference type="PROSITE-ProRule" id="PRU00169"/>
    </source>
</evidence>
<sequence length="120" mass="12632">MVVRRVLVVEDDRGVREALVALLELEGYAVEAVTDGSAALPIIDAGPPDLVVSDVSMPGMDGFALLARVRADHPTLPVLLLSAAFRGPLADGVDFIPKPFDVDHLLAAVERLLVACPPSP</sequence>
<gene>
    <name evidence="4" type="ORF">AVDCRST_MAG59-1654</name>
</gene>
<dbReference type="AlphaFoldDB" id="A0A6J4UKF3"/>
<dbReference type="SUPFAM" id="SSF52172">
    <property type="entry name" value="CheY-like"/>
    <property type="match status" value="1"/>
</dbReference>
<dbReference type="GO" id="GO:0000160">
    <property type="term" value="P:phosphorelay signal transduction system"/>
    <property type="evidence" value="ECO:0007669"/>
    <property type="project" value="InterPro"/>
</dbReference>